<dbReference type="Proteomes" id="UP000095767">
    <property type="component" value="Unassembled WGS sequence"/>
</dbReference>
<organism evidence="1 2">
    <name type="scientific">Dichanthelium oligosanthes</name>
    <dbReference type="NCBI Taxonomy" id="888268"/>
    <lineage>
        <taxon>Eukaryota</taxon>
        <taxon>Viridiplantae</taxon>
        <taxon>Streptophyta</taxon>
        <taxon>Embryophyta</taxon>
        <taxon>Tracheophyta</taxon>
        <taxon>Spermatophyta</taxon>
        <taxon>Magnoliopsida</taxon>
        <taxon>Liliopsida</taxon>
        <taxon>Poales</taxon>
        <taxon>Poaceae</taxon>
        <taxon>PACMAD clade</taxon>
        <taxon>Panicoideae</taxon>
        <taxon>Panicodae</taxon>
        <taxon>Paniceae</taxon>
        <taxon>Dichantheliinae</taxon>
        <taxon>Dichanthelium</taxon>
    </lineage>
</organism>
<evidence type="ECO:0000313" key="2">
    <source>
        <dbReference type="Proteomes" id="UP000095767"/>
    </source>
</evidence>
<proteinExistence type="predicted"/>
<dbReference type="AlphaFoldDB" id="A0A1E5UTI3"/>
<accession>A0A1E5UTI3</accession>
<name>A0A1E5UTI3_9POAL</name>
<gene>
    <name evidence="1" type="ORF">BAE44_0022804</name>
</gene>
<feature type="non-terminal residue" evidence="1">
    <location>
        <position position="1"/>
    </location>
</feature>
<reference evidence="1 2" key="1">
    <citation type="submission" date="2016-09" db="EMBL/GenBank/DDBJ databases">
        <title>The draft genome of Dichanthelium oligosanthes: A C3 panicoid grass species.</title>
        <authorList>
            <person name="Studer A.J."/>
            <person name="Schnable J.C."/>
            <person name="Brutnell T.P."/>
        </authorList>
    </citation>
    <scope>NUCLEOTIDE SEQUENCE [LARGE SCALE GENOMIC DNA]</scope>
    <source>
        <strain evidence="2">cv. Kellogg 1175</strain>
        <tissue evidence="1">Leaf</tissue>
    </source>
</reference>
<dbReference type="EMBL" id="LWDX02063772">
    <property type="protein sequence ID" value="OEL16177.1"/>
    <property type="molecule type" value="Genomic_DNA"/>
</dbReference>
<sequence>LEEPQDPCSPEKSPELRIQYTNSAYESYNHLMLLNRNNFKRMVEIKKNKGLMSKIMGYINSNTLTSFGDGTPSKEDRNLARLVFLH</sequence>
<protein>
    <submittedName>
        <fullName evidence="1">Uncharacterized protein</fullName>
    </submittedName>
</protein>
<keyword evidence="2" id="KW-1185">Reference proteome</keyword>
<comment type="caution">
    <text evidence="1">The sequence shown here is derived from an EMBL/GenBank/DDBJ whole genome shotgun (WGS) entry which is preliminary data.</text>
</comment>
<evidence type="ECO:0000313" key="1">
    <source>
        <dbReference type="EMBL" id="OEL16177.1"/>
    </source>
</evidence>